<feature type="transmembrane region" description="Helical" evidence="1">
    <location>
        <begin position="220"/>
        <end position="249"/>
    </location>
</feature>
<evidence type="ECO:0000313" key="3">
    <source>
        <dbReference type="Proteomes" id="UP000005439"/>
    </source>
</evidence>
<dbReference type="EMBL" id="CP003179">
    <property type="protein sequence ID" value="AEW06832.1"/>
    <property type="molecule type" value="Genomic_DNA"/>
</dbReference>
<feature type="transmembrane region" description="Helical" evidence="1">
    <location>
        <begin position="382"/>
        <end position="404"/>
    </location>
</feature>
<keyword evidence="3" id="KW-1185">Reference proteome</keyword>
<feature type="transmembrane region" description="Helical" evidence="1">
    <location>
        <begin position="39"/>
        <end position="61"/>
    </location>
</feature>
<dbReference type="PATRIC" id="fig|679936.5.peg.3509"/>
<dbReference type="Proteomes" id="UP000005439">
    <property type="component" value="Chromosome"/>
</dbReference>
<organism evidence="2 3">
    <name type="scientific">Sulfobacillus acidophilus (strain ATCC 700253 / DSM 10332 / NAL)</name>
    <dbReference type="NCBI Taxonomy" id="679936"/>
    <lineage>
        <taxon>Bacteria</taxon>
        <taxon>Bacillati</taxon>
        <taxon>Bacillota</taxon>
        <taxon>Clostridia</taxon>
        <taxon>Eubacteriales</taxon>
        <taxon>Clostridiales Family XVII. Incertae Sedis</taxon>
        <taxon>Sulfobacillus</taxon>
    </lineage>
</organism>
<dbReference type="HOGENOM" id="CLU_051469_1_0_9"/>
<evidence type="ECO:0000313" key="2">
    <source>
        <dbReference type="EMBL" id="AEW06832.1"/>
    </source>
</evidence>
<dbReference type="STRING" id="679936.Sulac_3389"/>
<keyword evidence="1" id="KW-0472">Membrane</keyword>
<evidence type="ECO:0000256" key="1">
    <source>
        <dbReference type="SAM" id="Phobius"/>
    </source>
</evidence>
<proteinExistence type="predicted"/>
<dbReference type="InterPro" id="IPR014226">
    <property type="entry name" value="Spore_IM_YlbJ"/>
</dbReference>
<keyword evidence="1" id="KW-1133">Transmembrane helix</keyword>
<dbReference type="NCBIfam" id="TIGR02871">
    <property type="entry name" value="spore_ylbJ"/>
    <property type="match status" value="1"/>
</dbReference>
<dbReference type="AlphaFoldDB" id="G8TTS3"/>
<feature type="transmembrane region" description="Helical" evidence="1">
    <location>
        <begin position="327"/>
        <end position="346"/>
    </location>
</feature>
<feature type="transmembrane region" description="Helical" evidence="1">
    <location>
        <begin position="81"/>
        <end position="102"/>
    </location>
</feature>
<accession>G8TTS3</accession>
<gene>
    <name evidence="2" type="ordered locus">Sulac_3389</name>
</gene>
<keyword evidence="1" id="KW-0812">Transmembrane</keyword>
<sequence>MEQEPNRVTIAVTGFTMLLLTILLIVFSEQGYHATVGALKLFFDVVFPSLLPFFIISDVLLATGMVHYLGVYFEPLMRPVFNVPGVGSFVFSMGLAAGYPMDAVLTAKFRKQGLCTKTEGERLLAFSNSADPLFIFGAVAVGMFGQPALGAVLALAHYASVVLVGLTFRFYKRQEVSSEPKSGLVIRNIHQRAMDAMVRGRLDDGRSLGKVLNQAIGDSVATLFVIMSFMVLFAVLIKVLSATGLMVILEVPFGALLHVLGFSPTLVNATIQGLFEIDLGSAAAAKAAAPLLQQLVIVSAIIAWSGLSVHGQVASVLADTDISMKPYFVARTLHAIYAGILTVVFFRPVEKTLGNLTLPAFSSRDFLVAGAPRGMIIDGLHLSLLVVGLSLVSLAGGALMVLMVRQIRRGWLFLRYRS</sequence>
<feature type="transmembrane region" description="Helical" evidence="1">
    <location>
        <begin position="151"/>
        <end position="171"/>
    </location>
</feature>
<reference evidence="3" key="1">
    <citation type="submission" date="2011-12" db="EMBL/GenBank/DDBJ databases">
        <title>The complete genome of chromosome of Sulfobacillus acidophilus DSM 10332.</title>
        <authorList>
            <person name="Lucas S."/>
            <person name="Han J."/>
            <person name="Lapidus A."/>
            <person name="Bruce D."/>
            <person name="Goodwin L."/>
            <person name="Pitluck S."/>
            <person name="Peters L."/>
            <person name="Kyrpides N."/>
            <person name="Mavromatis K."/>
            <person name="Ivanova N."/>
            <person name="Mikhailova N."/>
            <person name="Chertkov O."/>
            <person name="Saunders E."/>
            <person name="Detter J.C."/>
            <person name="Tapia R."/>
            <person name="Han C."/>
            <person name="Land M."/>
            <person name="Hauser L."/>
            <person name="Markowitz V."/>
            <person name="Cheng J.-F."/>
            <person name="Hugenholtz P."/>
            <person name="Woyke T."/>
            <person name="Wu D."/>
            <person name="Pukall R."/>
            <person name="Gehrich-Schroeter G."/>
            <person name="Schneider S."/>
            <person name="Klenk H.-P."/>
            <person name="Eisen J.A."/>
        </authorList>
    </citation>
    <scope>NUCLEOTIDE SEQUENCE [LARGE SCALE GENOMIC DNA]</scope>
    <source>
        <strain evidence="3">ATCC 700253 / DSM 10332 / NAL</strain>
    </source>
</reference>
<feature type="transmembrane region" description="Helical" evidence="1">
    <location>
        <begin position="287"/>
        <end position="307"/>
    </location>
</feature>
<reference evidence="2 3" key="2">
    <citation type="journal article" date="2012" name="Stand. Genomic Sci.">
        <title>Complete genome sequence of the moderately thermophilic mineral-sulfide-oxidizing firmicute Sulfobacillus acidophilus type strain (NAL(T)).</title>
        <authorList>
            <person name="Anderson I."/>
            <person name="Chertkov O."/>
            <person name="Chen A."/>
            <person name="Saunders E."/>
            <person name="Lapidus A."/>
            <person name="Nolan M."/>
            <person name="Lucas S."/>
            <person name="Hammon N."/>
            <person name="Deshpande S."/>
            <person name="Cheng J.F."/>
            <person name="Han C."/>
            <person name="Tapia R."/>
            <person name="Goodwin L.A."/>
            <person name="Pitluck S."/>
            <person name="Liolios K."/>
            <person name="Pagani I."/>
            <person name="Ivanova N."/>
            <person name="Mikhailova N."/>
            <person name="Pati A."/>
            <person name="Palaniappan K."/>
            <person name="Land M."/>
            <person name="Pan C."/>
            <person name="Rohde M."/>
            <person name="Pukall R."/>
            <person name="Goker M."/>
            <person name="Detter J.C."/>
            <person name="Woyke T."/>
            <person name="Bristow J."/>
            <person name="Eisen J.A."/>
            <person name="Markowitz V."/>
            <person name="Hugenholtz P."/>
            <person name="Kyrpides N.C."/>
            <person name="Klenk H.P."/>
            <person name="Mavromatis K."/>
        </authorList>
    </citation>
    <scope>NUCLEOTIDE SEQUENCE [LARGE SCALE GENOMIC DNA]</scope>
    <source>
        <strain evidence="3">ATCC 700253 / DSM 10332 / NAL</strain>
    </source>
</reference>
<dbReference type="KEGG" id="sap:Sulac_3389"/>
<protein>
    <submittedName>
        <fullName evidence="2">Sporulation integral membrane protein YlbJ</fullName>
    </submittedName>
</protein>
<feature type="transmembrane region" description="Helical" evidence="1">
    <location>
        <begin position="6"/>
        <end position="27"/>
    </location>
</feature>
<name>G8TTS3_SULAD</name>